<evidence type="ECO:0000256" key="1">
    <source>
        <dbReference type="SAM" id="MobiDB-lite"/>
    </source>
</evidence>
<dbReference type="EMBL" id="JAKJXO020000015">
    <property type="protein sequence ID" value="KAL1595837.1"/>
    <property type="molecule type" value="Genomic_DNA"/>
</dbReference>
<gene>
    <name evidence="2" type="ORF">SLS60_009527</name>
</gene>
<evidence type="ECO:0000313" key="2">
    <source>
        <dbReference type="EMBL" id="KAL1595837.1"/>
    </source>
</evidence>
<protein>
    <submittedName>
        <fullName evidence="2">Uncharacterized protein</fullName>
    </submittedName>
</protein>
<dbReference type="Proteomes" id="UP001521785">
    <property type="component" value="Unassembled WGS sequence"/>
</dbReference>
<proteinExistence type="predicted"/>
<comment type="caution">
    <text evidence="2">The sequence shown here is derived from an EMBL/GenBank/DDBJ whole genome shotgun (WGS) entry which is preliminary data.</text>
</comment>
<keyword evidence="3" id="KW-1185">Reference proteome</keyword>
<evidence type="ECO:0000313" key="3">
    <source>
        <dbReference type="Proteomes" id="UP001521785"/>
    </source>
</evidence>
<feature type="region of interest" description="Disordered" evidence="1">
    <location>
        <begin position="62"/>
        <end position="81"/>
    </location>
</feature>
<accession>A0ABR3QUK1</accession>
<organism evidence="2 3">
    <name type="scientific">Paraconiothyrium brasiliense</name>
    <dbReference type="NCBI Taxonomy" id="300254"/>
    <lineage>
        <taxon>Eukaryota</taxon>
        <taxon>Fungi</taxon>
        <taxon>Dikarya</taxon>
        <taxon>Ascomycota</taxon>
        <taxon>Pezizomycotina</taxon>
        <taxon>Dothideomycetes</taxon>
        <taxon>Pleosporomycetidae</taxon>
        <taxon>Pleosporales</taxon>
        <taxon>Massarineae</taxon>
        <taxon>Didymosphaeriaceae</taxon>
        <taxon>Paraconiothyrium</taxon>
    </lineage>
</organism>
<reference evidence="2 3" key="1">
    <citation type="submission" date="2024-02" db="EMBL/GenBank/DDBJ databases">
        <title>De novo assembly and annotation of 12 fungi associated with fruit tree decline syndrome in Ontario, Canada.</title>
        <authorList>
            <person name="Sulman M."/>
            <person name="Ellouze W."/>
            <person name="Ilyukhin E."/>
        </authorList>
    </citation>
    <scope>NUCLEOTIDE SEQUENCE [LARGE SCALE GENOMIC DNA]</scope>
    <source>
        <strain evidence="2 3">M42-189</strain>
    </source>
</reference>
<name>A0ABR3QUK1_9PLEO</name>
<sequence length="127" mass="14297">MPFDAFGCLSLCVLVESEQELWVEAYFVQRVYGSGEAGPRSGGISLPSEQGSRAEQSGFKFSMRGVGGLGKQRNETDDEDVDMLEKMGQESKAKEEERLDREYEASLLRTRGTGEDKRLYGYKGFRY</sequence>